<dbReference type="PROSITE" id="PS01359">
    <property type="entry name" value="ZF_PHD_1"/>
    <property type="match status" value="1"/>
</dbReference>
<name>A0A6J8AMC6_MYTCO</name>
<feature type="compositionally biased region" description="Polar residues" evidence="6">
    <location>
        <begin position="678"/>
        <end position="711"/>
    </location>
</feature>
<protein>
    <recommendedName>
        <fullName evidence="7">PHD-type domain-containing protein</fullName>
    </recommendedName>
</protein>
<dbReference type="Pfam" id="PF00628">
    <property type="entry name" value="PHD"/>
    <property type="match status" value="1"/>
</dbReference>
<dbReference type="PROSITE" id="PS50016">
    <property type="entry name" value="ZF_PHD_2"/>
    <property type="match status" value="1"/>
</dbReference>
<evidence type="ECO:0000256" key="2">
    <source>
        <dbReference type="ARBA" id="ARBA00022771"/>
    </source>
</evidence>
<keyword evidence="2 4" id="KW-0863">Zinc-finger</keyword>
<dbReference type="InterPro" id="IPR001965">
    <property type="entry name" value="Znf_PHD"/>
</dbReference>
<feature type="region of interest" description="Disordered" evidence="6">
    <location>
        <begin position="440"/>
        <end position="471"/>
    </location>
</feature>
<dbReference type="Gene3D" id="3.30.40.10">
    <property type="entry name" value="Zinc/RING finger domain, C3HC4 (zinc finger)"/>
    <property type="match status" value="1"/>
</dbReference>
<evidence type="ECO:0000256" key="1">
    <source>
        <dbReference type="ARBA" id="ARBA00022723"/>
    </source>
</evidence>
<dbReference type="InterPro" id="IPR013083">
    <property type="entry name" value="Znf_RING/FYVE/PHD"/>
</dbReference>
<evidence type="ECO:0000259" key="7">
    <source>
        <dbReference type="PROSITE" id="PS50016"/>
    </source>
</evidence>
<feature type="compositionally biased region" description="Polar residues" evidence="6">
    <location>
        <begin position="20"/>
        <end position="41"/>
    </location>
</feature>
<evidence type="ECO:0000256" key="3">
    <source>
        <dbReference type="ARBA" id="ARBA00022833"/>
    </source>
</evidence>
<evidence type="ECO:0000256" key="5">
    <source>
        <dbReference type="SAM" id="Coils"/>
    </source>
</evidence>
<keyword evidence="9" id="KW-1185">Reference proteome</keyword>
<dbReference type="GO" id="GO:0008270">
    <property type="term" value="F:zinc ion binding"/>
    <property type="evidence" value="ECO:0007669"/>
    <property type="project" value="UniProtKB-KW"/>
</dbReference>
<evidence type="ECO:0000256" key="4">
    <source>
        <dbReference type="PROSITE-ProRule" id="PRU00146"/>
    </source>
</evidence>
<dbReference type="InterPro" id="IPR019787">
    <property type="entry name" value="Znf_PHD-finger"/>
</dbReference>
<dbReference type="OrthoDB" id="6185737at2759"/>
<organism evidence="8 9">
    <name type="scientific">Mytilus coruscus</name>
    <name type="common">Sea mussel</name>
    <dbReference type="NCBI Taxonomy" id="42192"/>
    <lineage>
        <taxon>Eukaryota</taxon>
        <taxon>Metazoa</taxon>
        <taxon>Spiralia</taxon>
        <taxon>Lophotrochozoa</taxon>
        <taxon>Mollusca</taxon>
        <taxon>Bivalvia</taxon>
        <taxon>Autobranchia</taxon>
        <taxon>Pteriomorphia</taxon>
        <taxon>Mytilida</taxon>
        <taxon>Mytiloidea</taxon>
        <taxon>Mytilidae</taxon>
        <taxon>Mytilinae</taxon>
        <taxon>Mytilus</taxon>
    </lineage>
</organism>
<keyword evidence="3" id="KW-0862">Zinc</keyword>
<reference evidence="8 9" key="1">
    <citation type="submission" date="2020-06" db="EMBL/GenBank/DDBJ databases">
        <authorList>
            <person name="Li R."/>
            <person name="Bekaert M."/>
        </authorList>
    </citation>
    <scope>NUCLEOTIDE SEQUENCE [LARGE SCALE GENOMIC DNA]</scope>
    <source>
        <strain evidence="9">wild</strain>
    </source>
</reference>
<sequence length="720" mass="81771">MEITTSEDSGGKTLRKSQRNSRTNLTRSSLSPQKTPNLVNETSKPYKLNVDKALDKKRTNCNTEHLQTVMKQNDNFRIYMSTAAYELTKAKLPVILKNYTDNECLAISIHRGLDLNIAEVDTRFRVLNQLKTGKPGNKLKFTINCYHTSTSLLVNGSKLKLFIENILPKIKEAINANCSNLNELNYRIENSIVRNIKQGQTEHQQIAAKIPKPATETKEYEQSYQIEANTNDSIQTEVENIDICPVCQKQAEGDTIECEECNDWLHFECVGLTKTQVQKIDHSIPYICKQCIENQLYQLPKDMDNIMDVSTQQQSIEQEPNQDSTPQSARVFPSYTGTDNDSTNLPPIVKSITGIKPSKTTTSQLAQAFPKCTSSTNDITDIHTITKAVSEITPQTEEECNKQVSYQSARVYPSYTDMTTSTEQQNEQLVQITNASNFIPNEQQKVTSKQAKATKNTGLNQRQQSKAMDSPQRSYIIDLERKLKDRDRTIEIMEKRLSQLERREQTSSMNNQEQNYTNTCHANNGCNSNNNSCQIQQIMNNVKMLEFQLTQHMCMNTALTTQMAMQLQQSILLKQATCPPTMPLPAQYQPYNHGMYTVNPSTGIYIPTSFHIPPPMPTYRPHQFMNQLMGQPTPTVLQQPPPFHHQIHVPSFIQPPNQRSQYQNNNHLSGPGIPPPTYLQSGFNINPPNIHSDQAQNKETSVPPQYSMDSSQPEKDNHEE</sequence>
<dbReference type="SUPFAM" id="SSF57903">
    <property type="entry name" value="FYVE/PHD zinc finger"/>
    <property type="match status" value="1"/>
</dbReference>
<dbReference type="Proteomes" id="UP000507470">
    <property type="component" value="Unassembled WGS sequence"/>
</dbReference>
<dbReference type="EMBL" id="CACVKT020001687">
    <property type="protein sequence ID" value="CAC5370326.1"/>
    <property type="molecule type" value="Genomic_DNA"/>
</dbReference>
<evidence type="ECO:0000256" key="6">
    <source>
        <dbReference type="SAM" id="MobiDB-lite"/>
    </source>
</evidence>
<keyword evidence="5" id="KW-0175">Coiled coil</keyword>
<dbReference type="InterPro" id="IPR019786">
    <property type="entry name" value="Zinc_finger_PHD-type_CS"/>
</dbReference>
<evidence type="ECO:0000313" key="8">
    <source>
        <dbReference type="EMBL" id="CAC5370326.1"/>
    </source>
</evidence>
<dbReference type="InterPro" id="IPR011011">
    <property type="entry name" value="Znf_FYVE_PHD"/>
</dbReference>
<evidence type="ECO:0000313" key="9">
    <source>
        <dbReference type="Proteomes" id="UP000507470"/>
    </source>
</evidence>
<gene>
    <name evidence="8" type="ORF">MCOR_9216</name>
</gene>
<feature type="region of interest" description="Disordered" evidence="6">
    <location>
        <begin position="640"/>
        <end position="720"/>
    </location>
</feature>
<dbReference type="SMART" id="SM00249">
    <property type="entry name" value="PHD"/>
    <property type="match status" value="1"/>
</dbReference>
<accession>A0A6J8AMC6</accession>
<keyword evidence="1" id="KW-0479">Metal-binding</keyword>
<feature type="compositionally biased region" description="Polar residues" evidence="6">
    <location>
        <begin position="654"/>
        <end position="668"/>
    </location>
</feature>
<feature type="domain" description="PHD-type" evidence="7">
    <location>
        <begin position="241"/>
        <end position="294"/>
    </location>
</feature>
<dbReference type="AlphaFoldDB" id="A0A6J8AMC6"/>
<proteinExistence type="predicted"/>
<feature type="coiled-coil region" evidence="5">
    <location>
        <begin position="476"/>
        <end position="503"/>
    </location>
</feature>
<feature type="region of interest" description="Disordered" evidence="6">
    <location>
        <begin position="1"/>
        <end position="41"/>
    </location>
</feature>